<evidence type="ECO:0000313" key="2">
    <source>
        <dbReference type="Proteomes" id="UP000248627"/>
    </source>
</evidence>
<dbReference type="AlphaFoldDB" id="A0A2W2DEQ1"/>
<accession>A0A2W2DEQ1</accession>
<evidence type="ECO:0000313" key="1">
    <source>
        <dbReference type="EMBL" id="PZF98327.1"/>
    </source>
</evidence>
<dbReference type="RefSeq" id="WP_111242807.1">
    <property type="nucleotide sequence ID" value="NZ_AP023358.1"/>
</dbReference>
<dbReference type="EMBL" id="POTX01000042">
    <property type="protein sequence ID" value="PZF98327.1"/>
    <property type="molecule type" value="Genomic_DNA"/>
</dbReference>
<dbReference type="OrthoDB" id="3398618at2"/>
<keyword evidence="2" id="KW-1185">Reference proteome</keyword>
<gene>
    <name evidence="1" type="ORF">C1I93_09145</name>
</gene>
<name>A0A2W2DEQ1_9ACTN</name>
<comment type="caution">
    <text evidence="1">The sequence shown here is derived from an EMBL/GenBank/DDBJ whole genome shotgun (WGS) entry which is preliminary data.</text>
</comment>
<proteinExistence type="predicted"/>
<reference evidence="1 2" key="1">
    <citation type="submission" date="2018-01" db="EMBL/GenBank/DDBJ databases">
        <title>Draft genome sequence of Jishengella endophytica.</title>
        <authorList>
            <person name="Sahin N."/>
            <person name="Ay H."/>
            <person name="Saygin H."/>
        </authorList>
    </citation>
    <scope>NUCLEOTIDE SEQUENCE [LARGE SCALE GENOMIC DNA]</scope>
    <source>
        <strain evidence="1 2">DSM 45430</strain>
    </source>
</reference>
<organism evidence="1 2">
    <name type="scientific">Micromonospora endophytica</name>
    <dbReference type="NCBI Taxonomy" id="515350"/>
    <lineage>
        <taxon>Bacteria</taxon>
        <taxon>Bacillati</taxon>
        <taxon>Actinomycetota</taxon>
        <taxon>Actinomycetes</taxon>
        <taxon>Micromonosporales</taxon>
        <taxon>Micromonosporaceae</taxon>
        <taxon>Micromonospora</taxon>
    </lineage>
</organism>
<protein>
    <submittedName>
        <fullName evidence="1">Uncharacterized protein</fullName>
    </submittedName>
</protein>
<sequence length="77" mass="8070">MADPQSVTLTALRAALAHVGVVLDEDFVSLEVRENALTVQRLVRTESGMPACLPNGGVQCVGQTITVVAETPPAPEE</sequence>
<dbReference type="Proteomes" id="UP000248627">
    <property type="component" value="Unassembled WGS sequence"/>
</dbReference>